<feature type="domain" description="Thiamine pyrophosphate enzyme TPP-binding" evidence="8">
    <location>
        <begin position="394"/>
        <end position="542"/>
    </location>
</feature>
<dbReference type="InterPro" id="IPR029035">
    <property type="entry name" value="DHS-like_NAD/FAD-binding_dom"/>
</dbReference>
<dbReference type="Pfam" id="PF02775">
    <property type="entry name" value="TPP_enzyme_C"/>
    <property type="match status" value="1"/>
</dbReference>
<proteinExistence type="inferred from homology"/>
<dbReference type="InterPro" id="IPR011766">
    <property type="entry name" value="TPP_enzyme_TPP-bd"/>
</dbReference>
<dbReference type="PANTHER" id="PTHR18968">
    <property type="entry name" value="THIAMINE PYROPHOSPHATE ENZYMES"/>
    <property type="match status" value="1"/>
</dbReference>
<keyword evidence="4" id="KW-0479">Metal-binding</keyword>
<reference evidence="11" key="1">
    <citation type="journal article" date="2019" name="Int. J. Syst. Evol. Microbiol.">
        <title>The Global Catalogue of Microorganisms (GCM) 10K type strain sequencing project: providing services to taxonomists for standard genome sequencing and annotation.</title>
        <authorList>
            <consortium name="The Broad Institute Genomics Platform"/>
            <consortium name="The Broad Institute Genome Sequencing Center for Infectious Disease"/>
            <person name="Wu L."/>
            <person name="Ma J."/>
        </authorList>
    </citation>
    <scope>NUCLEOTIDE SEQUENCE [LARGE SCALE GENOMIC DNA]</scope>
    <source>
        <strain evidence="11">CCUG 55074</strain>
    </source>
</reference>
<dbReference type="SUPFAM" id="SSF52467">
    <property type="entry name" value="DHS-like NAD/FAD-binding domain"/>
    <property type="match status" value="1"/>
</dbReference>
<dbReference type="Gene3D" id="3.40.50.970">
    <property type="match status" value="2"/>
</dbReference>
<accession>A0ABW3T7H9</accession>
<dbReference type="Pfam" id="PF02776">
    <property type="entry name" value="TPP_enzyme_N"/>
    <property type="match status" value="1"/>
</dbReference>
<evidence type="ECO:0000256" key="3">
    <source>
        <dbReference type="ARBA" id="ARBA00007812"/>
    </source>
</evidence>
<feature type="domain" description="Thiamine pyrophosphate enzyme central" evidence="7">
    <location>
        <begin position="199"/>
        <end position="333"/>
    </location>
</feature>
<protein>
    <submittedName>
        <fullName evidence="10">Thiamine pyrophosphate-binding protein</fullName>
    </submittedName>
</protein>
<comment type="cofactor">
    <cofactor evidence="2">
        <name>thiamine diphosphate</name>
        <dbReference type="ChEBI" id="CHEBI:58937"/>
    </cofactor>
</comment>
<feature type="domain" description="Thiamine pyrophosphate enzyme N-terminal TPP-binding" evidence="9">
    <location>
        <begin position="9"/>
        <end position="125"/>
    </location>
</feature>
<keyword evidence="11" id="KW-1185">Reference proteome</keyword>
<name>A0ABW3T7H9_9CAUL</name>
<dbReference type="SUPFAM" id="SSF52518">
    <property type="entry name" value="Thiamin diphosphate-binding fold (THDP-binding)"/>
    <property type="match status" value="2"/>
</dbReference>
<gene>
    <name evidence="10" type="ORF">ACFQ27_15280</name>
</gene>
<dbReference type="PANTHER" id="PTHR18968:SF166">
    <property type="entry name" value="2-HYDROXYACYL-COA LYASE 2"/>
    <property type="match status" value="1"/>
</dbReference>
<dbReference type="Gene3D" id="3.40.50.1220">
    <property type="entry name" value="TPP-binding domain"/>
    <property type="match status" value="1"/>
</dbReference>
<evidence type="ECO:0000313" key="11">
    <source>
        <dbReference type="Proteomes" id="UP001597216"/>
    </source>
</evidence>
<comment type="similarity">
    <text evidence="3 6">Belongs to the TPP enzyme family.</text>
</comment>
<evidence type="ECO:0000313" key="10">
    <source>
        <dbReference type="EMBL" id="MFD1191952.1"/>
    </source>
</evidence>
<evidence type="ECO:0000256" key="2">
    <source>
        <dbReference type="ARBA" id="ARBA00001964"/>
    </source>
</evidence>
<keyword evidence="5 6" id="KW-0786">Thiamine pyrophosphate</keyword>
<dbReference type="InterPro" id="IPR012000">
    <property type="entry name" value="Thiamin_PyroP_enz_cen_dom"/>
</dbReference>
<dbReference type="Pfam" id="PF00205">
    <property type="entry name" value="TPP_enzyme_M"/>
    <property type="match status" value="1"/>
</dbReference>
<sequence length="579" mass="59264">MGQPDIRVTGGDLLARTLKAAGVETIFALHGGHHEALFKGCVDHDIALVDVRHEAAAGHAADAYARTTGKLGVCVITAGPGYANATAAIANAQLDGAPVLFIIGAPPLREVETNPLQGGIDQIAMARPISKWALSIPATERIPDLAAMAIRKAMSGRKGAVVLEVPIDILHMSVPSARATPAAGLHVQPTPAPSPAEARRLADLLATAERPAIIVGLEGATPGVASALAGLSERLGVPIFTKPQAGGVLPPSHPLDAGAPGGLAALAMSGAPGPDLVILLGARLGLMLGGRSGGIVPHAARVVQVCADAGEIGRLRDVDLAIAADGRETLMALAEALDGVRLPDWRGWAAQACGIKAASAAAFADARAASGVHPYRAAQAVAEAAGPEAVYVLDGGEAASWAAMTAAPNAPGRVLTHGYLGCLGIGPGFAIGAQLAHPERRVVQVTGDGAMGFHIQELDTMVRHRLPIVTVVLNNQVWGMSIHGQQLMFGENYNVISKLAGTRYADIASGFGCHAERVEDEAELPAALARAFAAGRPALVEVMTDPDVVHPVTVSMLGQVKEGGGETMIPYYENIPEGV</sequence>
<evidence type="ECO:0000259" key="8">
    <source>
        <dbReference type="Pfam" id="PF02775"/>
    </source>
</evidence>
<dbReference type="PROSITE" id="PS00187">
    <property type="entry name" value="TPP_ENZYMES"/>
    <property type="match status" value="1"/>
</dbReference>
<dbReference type="CDD" id="cd07035">
    <property type="entry name" value="TPP_PYR_POX_like"/>
    <property type="match status" value="1"/>
</dbReference>
<evidence type="ECO:0000259" key="7">
    <source>
        <dbReference type="Pfam" id="PF00205"/>
    </source>
</evidence>
<dbReference type="EMBL" id="JBHTLQ010000038">
    <property type="protein sequence ID" value="MFD1191952.1"/>
    <property type="molecule type" value="Genomic_DNA"/>
</dbReference>
<organism evidence="10 11">
    <name type="scientific">Phenylobacterium conjunctum</name>
    <dbReference type="NCBI Taxonomy" id="1298959"/>
    <lineage>
        <taxon>Bacteria</taxon>
        <taxon>Pseudomonadati</taxon>
        <taxon>Pseudomonadota</taxon>
        <taxon>Alphaproteobacteria</taxon>
        <taxon>Caulobacterales</taxon>
        <taxon>Caulobacteraceae</taxon>
        <taxon>Phenylobacterium</taxon>
    </lineage>
</organism>
<dbReference type="InterPro" id="IPR045229">
    <property type="entry name" value="TPP_enz"/>
</dbReference>
<evidence type="ECO:0000259" key="9">
    <source>
        <dbReference type="Pfam" id="PF02776"/>
    </source>
</evidence>
<dbReference type="RefSeq" id="WP_377354189.1">
    <property type="nucleotide sequence ID" value="NZ_JBHTLQ010000038.1"/>
</dbReference>
<evidence type="ECO:0000256" key="1">
    <source>
        <dbReference type="ARBA" id="ARBA00001946"/>
    </source>
</evidence>
<evidence type="ECO:0000256" key="5">
    <source>
        <dbReference type="ARBA" id="ARBA00023052"/>
    </source>
</evidence>
<dbReference type="InterPro" id="IPR029061">
    <property type="entry name" value="THDP-binding"/>
</dbReference>
<comment type="caution">
    <text evidence="10">The sequence shown here is derived from an EMBL/GenBank/DDBJ whole genome shotgun (WGS) entry which is preliminary data.</text>
</comment>
<comment type="cofactor">
    <cofactor evidence="1">
        <name>Mg(2+)</name>
        <dbReference type="ChEBI" id="CHEBI:18420"/>
    </cofactor>
</comment>
<evidence type="ECO:0000256" key="6">
    <source>
        <dbReference type="RuleBase" id="RU362132"/>
    </source>
</evidence>
<dbReference type="InterPro" id="IPR012001">
    <property type="entry name" value="Thiamin_PyroP_enz_TPP-bd_dom"/>
</dbReference>
<dbReference type="InterPro" id="IPR000399">
    <property type="entry name" value="TPP-bd_CS"/>
</dbReference>
<dbReference type="CDD" id="cd02004">
    <property type="entry name" value="TPP_BZL_OCoD_HPCL"/>
    <property type="match status" value="1"/>
</dbReference>
<dbReference type="Proteomes" id="UP001597216">
    <property type="component" value="Unassembled WGS sequence"/>
</dbReference>
<evidence type="ECO:0000256" key="4">
    <source>
        <dbReference type="ARBA" id="ARBA00022723"/>
    </source>
</evidence>